<dbReference type="InterPro" id="IPR051269">
    <property type="entry name" value="Fe-S_cluster_ET"/>
</dbReference>
<evidence type="ECO:0000256" key="7">
    <source>
        <dbReference type="ARBA" id="ARBA00023291"/>
    </source>
</evidence>
<keyword evidence="7" id="KW-0003">3Fe-4S</keyword>
<reference evidence="9" key="1">
    <citation type="journal article" date="2019" name="Int. J. Syst. Evol. Microbiol.">
        <title>The Global Catalogue of Microorganisms (GCM) 10K type strain sequencing project: providing services to taxonomists for standard genome sequencing and annotation.</title>
        <authorList>
            <consortium name="The Broad Institute Genomics Platform"/>
            <consortium name="The Broad Institute Genome Sequencing Center for Infectious Disease"/>
            <person name="Wu L."/>
            <person name="Ma J."/>
        </authorList>
    </citation>
    <scope>NUCLEOTIDE SEQUENCE [LARGE SCALE GENOMIC DNA]</scope>
    <source>
        <strain evidence="9">CCM 7043</strain>
    </source>
</reference>
<comment type="cofactor">
    <cofactor evidence="1">
        <name>[3Fe-4S] cluster</name>
        <dbReference type="ChEBI" id="CHEBI:21137"/>
    </cofactor>
</comment>
<dbReference type="PANTHER" id="PTHR36923:SF3">
    <property type="entry name" value="FERREDOXIN"/>
    <property type="match status" value="1"/>
</dbReference>
<gene>
    <name evidence="8" type="ORF">ACFSJD_08830</name>
</gene>
<dbReference type="EMBL" id="JBHUCO010000009">
    <property type="protein sequence ID" value="MFD1517589.1"/>
    <property type="molecule type" value="Genomic_DNA"/>
</dbReference>
<evidence type="ECO:0000313" key="8">
    <source>
        <dbReference type="EMBL" id="MFD1517589.1"/>
    </source>
</evidence>
<evidence type="ECO:0000256" key="1">
    <source>
        <dbReference type="ARBA" id="ARBA00001927"/>
    </source>
</evidence>
<name>A0ABW4EUI1_9PSEU</name>
<keyword evidence="4" id="KW-0249">Electron transport</keyword>
<organism evidence="8 9">
    <name type="scientific">Pseudonocardia yunnanensis</name>
    <dbReference type="NCBI Taxonomy" id="58107"/>
    <lineage>
        <taxon>Bacteria</taxon>
        <taxon>Bacillati</taxon>
        <taxon>Actinomycetota</taxon>
        <taxon>Actinomycetes</taxon>
        <taxon>Pseudonocardiales</taxon>
        <taxon>Pseudonocardiaceae</taxon>
        <taxon>Pseudonocardia</taxon>
    </lineage>
</organism>
<evidence type="ECO:0000256" key="2">
    <source>
        <dbReference type="ARBA" id="ARBA00022448"/>
    </source>
</evidence>
<dbReference type="RefSeq" id="WP_344721188.1">
    <property type="nucleotide sequence ID" value="NZ_BAAAUS010000007.1"/>
</dbReference>
<dbReference type="Pfam" id="PF13459">
    <property type="entry name" value="Fer4_15"/>
    <property type="match status" value="1"/>
</dbReference>
<sequence length="63" mass="6952">MRAHIDLDRCQGYGNCVLEADVFDIDDSTGQAYVRVADIPAELADDVRRSESSCPAHAIRVED</sequence>
<dbReference type="Proteomes" id="UP001597114">
    <property type="component" value="Unassembled WGS sequence"/>
</dbReference>
<evidence type="ECO:0000256" key="6">
    <source>
        <dbReference type="ARBA" id="ARBA00023014"/>
    </source>
</evidence>
<dbReference type="Gene3D" id="3.30.70.20">
    <property type="match status" value="1"/>
</dbReference>
<keyword evidence="9" id="KW-1185">Reference proteome</keyword>
<evidence type="ECO:0000256" key="4">
    <source>
        <dbReference type="ARBA" id="ARBA00022982"/>
    </source>
</evidence>
<keyword evidence="2" id="KW-0813">Transport</keyword>
<dbReference type="PANTHER" id="PTHR36923">
    <property type="entry name" value="FERREDOXIN"/>
    <property type="match status" value="1"/>
</dbReference>
<evidence type="ECO:0000256" key="3">
    <source>
        <dbReference type="ARBA" id="ARBA00022723"/>
    </source>
</evidence>
<keyword evidence="5" id="KW-0408">Iron</keyword>
<evidence type="ECO:0000313" key="9">
    <source>
        <dbReference type="Proteomes" id="UP001597114"/>
    </source>
</evidence>
<evidence type="ECO:0000256" key="5">
    <source>
        <dbReference type="ARBA" id="ARBA00023004"/>
    </source>
</evidence>
<comment type="caution">
    <text evidence="8">The sequence shown here is derived from an EMBL/GenBank/DDBJ whole genome shotgun (WGS) entry which is preliminary data.</text>
</comment>
<protein>
    <submittedName>
        <fullName evidence="8">Ferredoxin</fullName>
    </submittedName>
</protein>
<dbReference type="SUPFAM" id="SSF54862">
    <property type="entry name" value="4Fe-4S ferredoxins"/>
    <property type="match status" value="1"/>
</dbReference>
<accession>A0ABW4EUI1</accession>
<keyword evidence="3" id="KW-0479">Metal-binding</keyword>
<keyword evidence="6" id="KW-0411">Iron-sulfur</keyword>
<proteinExistence type="predicted"/>